<keyword evidence="2 4" id="KW-0238">DNA-binding</keyword>
<dbReference type="GO" id="GO:0000976">
    <property type="term" value="F:transcription cis-regulatory region binding"/>
    <property type="evidence" value="ECO:0007669"/>
    <property type="project" value="TreeGrafter"/>
</dbReference>
<dbReference type="PROSITE" id="PS50977">
    <property type="entry name" value="HTH_TETR_2"/>
    <property type="match status" value="1"/>
</dbReference>
<evidence type="ECO:0000313" key="6">
    <source>
        <dbReference type="EMBL" id="MBL7628893.1"/>
    </source>
</evidence>
<sequence>MRASTESRRDRQRRELVAEIIAVACRQLDEGGPGNVSWRGVAREVGMNPASLYTYFASLDDLFTALITESFHALAGAVGQAFDDSAGAEPVDRLLACVRAYRAWAVAHPRRFNLIWTDQLPGYAAPPEGPTVTAEQAVYRPFLLAVGETEGRGDRLAEFAALPTGDQHRLLGLFGTLHGLVSLEINSHLAPGLVDGEALIVDRMTHALRHVHPPRDSSSAASPDQ</sequence>
<dbReference type="Proteomes" id="UP000604475">
    <property type="component" value="Unassembled WGS sequence"/>
</dbReference>
<evidence type="ECO:0000259" key="5">
    <source>
        <dbReference type="PROSITE" id="PS50977"/>
    </source>
</evidence>
<name>A0A937RB34_9ACTN</name>
<evidence type="ECO:0000256" key="3">
    <source>
        <dbReference type="ARBA" id="ARBA00023163"/>
    </source>
</evidence>
<evidence type="ECO:0000256" key="4">
    <source>
        <dbReference type="PROSITE-ProRule" id="PRU00335"/>
    </source>
</evidence>
<reference evidence="6" key="1">
    <citation type="submission" date="2020-12" db="EMBL/GenBank/DDBJ databases">
        <title>Genomic characterization of non-nitrogen-fixing Frankia strains.</title>
        <authorList>
            <person name="Carlos-Shanley C."/>
            <person name="Guerra T."/>
            <person name="Hahn D."/>
        </authorList>
    </citation>
    <scope>NUCLEOTIDE SEQUENCE</scope>
    <source>
        <strain evidence="6">CN6</strain>
    </source>
</reference>
<dbReference type="PANTHER" id="PTHR30055">
    <property type="entry name" value="HTH-TYPE TRANSCRIPTIONAL REGULATOR RUTR"/>
    <property type="match status" value="1"/>
</dbReference>
<dbReference type="InterPro" id="IPR036271">
    <property type="entry name" value="Tet_transcr_reg_TetR-rel_C_sf"/>
</dbReference>
<dbReference type="SUPFAM" id="SSF46689">
    <property type="entry name" value="Homeodomain-like"/>
    <property type="match status" value="1"/>
</dbReference>
<comment type="caution">
    <text evidence="6">The sequence shown here is derived from an EMBL/GenBank/DDBJ whole genome shotgun (WGS) entry which is preliminary data.</text>
</comment>
<dbReference type="AlphaFoldDB" id="A0A937RB34"/>
<gene>
    <name evidence="6" type="ORF">I7412_17365</name>
</gene>
<dbReference type="SUPFAM" id="SSF48498">
    <property type="entry name" value="Tetracyclin repressor-like, C-terminal domain"/>
    <property type="match status" value="1"/>
</dbReference>
<evidence type="ECO:0000313" key="7">
    <source>
        <dbReference type="Proteomes" id="UP000604475"/>
    </source>
</evidence>
<evidence type="ECO:0000256" key="2">
    <source>
        <dbReference type="ARBA" id="ARBA00023125"/>
    </source>
</evidence>
<keyword evidence="1" id="KW-0805">Transcription regulation</keyword>
<dbReference type="Gene3D" id="1.10.357.10">
    <property type="entry name" value="Tetracycline Repressor, domain 2"/>
    <property type="match status" value="1"/>
</dbReference>
<proteinExistence type="predicted"/>
<keyword evidence="7" id="KW-1185">Reference proteome</keyword>
<feature type="DNA-binding region" description="H-T-H motif" evidence="4">
    <location>
        <begin position="37"/>
        <end position="56"/>
    </location>
</feature>
<dbReference type="RefSeq" id="WP_203005838.1">
    <property type="nucleotide sequence ID" value="NZ_JADWYU010000137.1"/>
</dbReference>
<dbReference type="Pfam" id="PF00440">
    <property type="entry name" value="TetR_N"/>
    <property type="match status" value="1"/>
</dbReference>
<feature type="domain" description="HTH tetR-type" evidence="5">
    <location>
        <begin position="14"/>
        <end position="74"/>
    </location>
</feature>
<dbReference type="InterPro" id="IPR001647">
    <property type="entry name" value="HTH_TetR"/>
</dbReference>
<evidence type="ECO:0000256" key="1">
    <source>
        <dbReference type="ARBA" id="ARBA00023015"/>
    </source>
</evidence>
<dbReference type="GO" id="GO:0003700">
    <property type="term" value="F:DNA-binding transcription factor activity"/>
    <property type="evidence" value="ECO:0007669"/>
    <property type="project" value="TreeGrafter"/>
</dbReference>
<dbReference type="EMBL" id="JAEACQ010000197">
    <property type="protein sequence ID" value="MBL7628893.1"/>
    <property type="molecule type" value="Genomic_DNA"/>
</dbReference>
<dbReference type="InterPro" id="IPR050109">
    <property type="entry name" value="HTH-type_TetR-like_transc_reg"/>
</dbReference>
<keyword evidence="3" id="KW-0804">Transcription</keyword>
<accession>A0A937RB34</accession>
<dbReference type="PANTHER" id="PTHR30055:SF234">
    <property type="entry name" value="HTH-TYPE TRANSCRIPTIONAL REGULATOR BETI"/>
    <property type="match status" value="1"/>
</dbReference>
<dbReference type="InterPro" id="IPR025996">
    <property type="entry name" value="MT1864/Rv1816-like_C"/>
</dbReference>
<protein>
    <submittedName>
        <fullName evidence="6">TetR/AcrR family transcriptional regulator</fullName>
    </submittedName>
</protein>
<organism evidence="6 7">
    <name type="scientific">Frankia nepalensis</name>
    <dbReference type="NCBI Taxonomy" id="1836974"/>
    <lineage>
        <taxon>Bacteria</taxon>
        <taxon>Bacillati</taxon>
        <taxon>Actinomycetota</taxon>
        <taxon>Actinomycetes</taxon>
        <taxon>Frankiales</taxon>
        <taxon>Frankiaceae</taxon>
        <taxon>Frankia</taxon>
    </lineage>
</organism>
<dbReference type="InterPro" id="IPR009057">
    <property type="entry name" value="Homeodomain-like_sf"/>
</dbReference>
<dbReference type="Pfam" id="PF13305">
    <property type="entry name" value="TetR_C_33"/>
    <property type="match status" value="1"/>
</dbReference>